<organism evidence="1 2">
    <name type="scientific">Anaerobaca lacustris</name>
    <dbReference type="NCBI Taxonomy" id="3044600"/>
    <lineage>
        <taxon>Bacteria</taxon>
        <taxon>Pseudomonadati</taxon>
        <taxon>Planctomycetota</taxon>
        <taxon>Phycisphaerae</taxon>
        <taxon>Sedimentisphaerales</taxon>
        <taxon>Anaerobacaceae</taxon>
        <taxon>Anaerobaca</taxon>
    </lineage>
</organism>
<keyword evidence="2" id="KW-1185">Reference proteome</keyword>
<reference evidence="1" key="1">
    <citation type="submission" date="2023-05" db="EMBL/GenBank/DDBJ databases">
        <title>Anaerotaeda fermentans gen. nov., sp. nov., a novel anaerobic planctomycete of the new family within the order Sedimentisphaerales isolated from Taman Peninsula, Russia.</title>
        <authorList>
            <person name="Khomyakova M.A."/>
            <person name="Merkel A.Y."/>
            <person name="Slobodkin A.I."/>
        </authorList>
    </citation>
    <scope>NUCLEOTIDE SEQUENCE</scope>
    <source>
        <strain evidence="1">M17dextr</strain>
    </source>
</reference>
<evidence type="ECO:0008006" key="3">
    <source>
        <dbReference type="Google" id="ProtNLM"/>
    </source>
</evidence>
<dbReference type="Proteomes" id="UP001431776">
    <property type="component" value="Unassembled WGS sequence"/>
</dbReference>
<dbReference type="EMBL" id="JASCXX010000042">
    <property type="protein sequence ID" value="MDI6451615.1"/>
    <property type="molecule type" value="Genomic_DNA"/>
</dbReference>
<accession>A0AAW6U3Z1</accession>
<evidence type="ECO:0000313" key="1">
    <source>
        <dbReference type="EMBL" id="MDI6451615.1"/>
    </source>
</evidence>
<dbReference type="RefSeq" id="WP_349247025.1">
    <property type="nucleotide sequence ID" value="NZ_JASCXX010000042.1"/>
</dbReference>
<dbReference type="AlphaFoldDB" id="A0AAW6U3Z1"/>
<comment type="caution">
    <text evidence="1">The sequence shown here is derived from an EMBL/GenBank/DDBJ whole genome shotgun (WGS) entry which is preliminary data.</text>
</comment>
<protein>
    <recommendedName>
        <fullName evidence="3">Sigma-70 family RNA polymerase sigma factor</fullName>
    </recommendedName>
</protein>
<evidence type="ECO:0000313" key="2">
    <source>
        <dbReference type="Proteomes" id="UP001431776"/>
    </source>
</evidence>
<proteinExistence type="predicted"/>
<sequence>MKDNTTWIEDGIEVAESSVLTREKPDRYGTVPGLDIEELADPQELELQVFREQYGPILALPRPRGQDRFFPEIDPTDGTVCGAFGTIDFARISVPFDKARYKADKLREKLKDATIMLSIVMERVPNRAKYLVLKYLRMGFLDVDDIVSEDMRAIAKWYLRVRAIRQEIGELVEAGKQRERQKLLSLP</sequence>
<name>A0AAW6U3Z1_9BACT</name>
<gene>
    <name evidence="1" type="ORF">QJ522_21310</name>
</gene>